<evidence type="ECO:0000313" key="2">
    <source>
        <dbReference type="EMBL" id="GJJ71256.1"/>
    </source>
</evidence>
<feature type="region of interest" description="Disordered" evidence="1">
    <location>
        <begin position="1"/>
        <end position="33"/>
    </location>
</feature>
<evidence type="ECO:0000313" key="3">
    <source>
        <dbReference type="Proteomes" id="UP000827284"/>
    </source>
</evidence>
<reference evidence="2" key="1">
    <citation type="submission" date="2021-11" db="EMBL/GenBank/DDBJ databases">
        <authorList>
            <person name="Herlambang A."/>
            <person name="Guo Y."/>
            <person name="Takashima Y."/>
            <person name="Nishizawa T."/>
        </authorList>
    </citation>
    <scope>NUCLEOTIDE SEQUENCE</scope>
    <source>
        <strain evidence="2">E1425</strain>
    </source>
</reference>
<gene>
    <name evidence="2" type="ORF">EMPS_03606</name>
</gene>
<evidence type="ECO:0000256" key="1">
    <source>
        <dbReference type="SAM" id="MobiDB-lite"/>
    </source>
</evidence>
<accession>A0A9P3H6Z5</accession>
<protein>
    <submittedName>
        <fullName evidence="2">Uncharacterized protein</fullName>
    </submittedName>
</protein>
<organism evidence="2 3">
    <name type="scientific">Entomortierella parvispora</name>
    <dbReference type="NCBI Taxonomy" id="205924"/>
    <lineage>
        <taxon>Eukaryota</taxon>
        <taxon>Fungi</taxon>
        <taxon>Fungi incertae sedis</taxon>
        <taxon>Mucoromycota</taxon>
        <taxon>Mortierellomycotina</taxon>
        <taxon>Mortierellomycetes</taxon>
        <taxon>Mortierellales</taxon>
        <taxon>Mortierellaceae</taxon>
        <taxon>Entomortierella</taxon>
    </lineage>
</organism>
<dbReference type="Proteomes" id="UP000827284">
    <property type="component" value="Unassembled WGS sequence"/>
</dbReference>
<proteinExistence type="predicted"/>
<keyword evidence="3" id="KW-1185">Reference proteome</keyword>
<reference evidence="2" key="2">
    <citation type="journal article" date="2022" name="Microbiol. Resour. Announc.">
        <title>Whole-Genome Sequence of Entomortierella parvispora E1425, a Mucoromycotan Fungus Associated with Burkholderiaceae-Related Endosymbiotic Bacteria.</title>
        <authorList>
            <person name="Herlambang A."/>
            <person name="Guo Y."/>
            <person name="Takashima Y."/>
            <person name="Narisawa K."/>
            <person name="Ohta H."/>
            <person name="Nishizawa T."/>
        </authorList>
    </citation>
    <scope>NUCLEOTIDE SEQUENCE</scope>
    <source>
        <strain evidence="2">E1425</strain>
    </source>
</reference>
<dbReference type="EMBL" id="BQFW01000005">
    <property type="protein sequence ID" value="GJJ71256.1"/>
    <property type="molecule type" value="Genomic_DNA"/>
</dbReference>
<comment type="caution">
    <text evidence="2">The sequence shown here is derived from an EMBL/GenBank/DDBJ whole genome shotgun (WGS) entry which is preliminary data.</text>
</comment>
<sequence>MTNNISMDPAKRKRDSNSLEPVISTPKNDAGPGIAPEMSTMVNLLASSVQGMQGSLGNAYQSMANQLKQSMEMTHTMSNMMEMFLVSSLSVCSRIERDGRSEKPLLIITTENKSQFPIPNVSGTLRMGRIDEEDNTFTQSFDSNANLKSSTLIPAKKGVKDTTKREHSIYWAEEDSPPKDISLDVLLPGSKLVDVFSLDLDSFDEWVILIEASFKSPGTGKKLFKKHECCVYLIDQCKIELYWSLDTIPRDEYQQSVQPRMMIKSFREVFHVPVVDGVKVGMRFVLSPSGMYASVIGKVIDILEDDQVLQLDLWLDENDDDIDLDRIGSELMVLGGAYPSLKQ</sequence>
<name>A0A9P3H6Z5_9FUNG</name>
<dbReference type="AlphaFoldDB" id="A0A9P3H6Z5"/>
<dbReference type="OrthoDB" id="2254641at2759"/>